<dbReference type="STRING" id="690567.2557"/>
<keyword evidence="3" id="KW-1185">Reference proteome</keyword>
<dbReference type="EMBL" id="CGIH01000046">
    <property type="protein sequence ID" value="CFY01390.1"/>
    <property type="molecule type" value="Genomic_DNA"/>
</dbReference>
<evidence type="ECO:0000313" key="3">
    <source>
        <dbReference type="Proteomes" id="UP000045545"/>
    </source>
</evidence>
<proteinExistence type="predicted"/>
<dbReference type="OrthoDB" id="2078224at2"/>
<sequence>MVFPEPDVRVYYNELYSLLNLIKEEIQSQSHKYEVSGLEPDALEAYLLDINTYYYQSFHDRIFPLYKSQLENEIKALYRIGREEARLKEDIILNLKRVAIIYNRIKSGSKLLKSNRESINELLLASKRGRDQRTVELLYALKDLQLNLLGFANLLDGCLHHLNDRQLLNSLNEYPFQAAWHSLLRIWEPDNNRFVRDYKRFLINLELIIRLLVNLQQNDDPCLAANSNILKELEKLQAGLANKKTSTGLMNWYKQHLHNQLNLYFKLLNVYAEKNDRKNTLQTCKMCENWLQSLLYILEKSIPDSGNCKQVIFDLPELIEVQAEPAIKQLRDLSSHTAQSLQDLIKNLSESAQPSFENFYTSASLTLAKAQPGFKEVLESGHIPPGTFLAAELIRLYKQLSLFEEQLDFLQAKEEHAVRLKQQYEIMLENMDSYLQLLQDIKNELARTLAPRNIKRNFKDMDVRVEHIPINQGELFPARYIHLLDSSKIMGNESLEQDYIISEEDGDIFIFKLDELYEELIPHLLVTRKGS</sequence>
<dbReference type="AlphaFoldDB" id="A0A0E4GC22"/>
<dbReference type="Proteomes" id="UP000045545">
    <property type="component" value="Unassembled WGS sequence"/>
</dbReference>
<name>A0A0E4GC22_9FIRM</name>
<feature type="coiled-coil region" evidence="1">
    <location>
        <begin position="393"/>
        <end position="444"/>
    </location>
</feature>
<keyword evidence="1" id="KW-0175">Coiled coil</keyword>
<evidence type="ECO:0000313" key="2">
    <source>
        <dbReference type="EMBL" id="CFY01390.1"/>
    </source>
</evidence>
<gene>
    <name evidence="2" type="ORF">2557</name>
</gene>
<reference evidence="2 3" key="1">
    <citation type="submission" date="2015-03" db="EMBL/GenBank/DDBJ databases">
        <authorList>
            <person name="Murphy D."/>
        </authorList>
    </citation>
    <scope>NUCLEOTIDE SEQUENCE [LARGE SCALE GENOMIC DNA]</scope>
    <source>
        <strain evidence="2 3">OL-4</strain>
    </source>
</reference>
<evidence type="ECO:0000256" key="1">
    <source>
        <dbReference type="SAM" id="Coils"/>
    </source>
</evidence>
<accession>A0A0E4GC22</accession>
<organism evidence="2 3">
    <name type="scientific">Syntrophomonas zehnderi OL-4</name>
    <dbReference type="NCBI Taxonomy" id="690567"/>
    <lineage>
        <taxon>Bacteria</taxon>
        <taxon>Bacillati</taxon>
        <taxon>Bacillota</taxon>
        <taxon>Clostridia</taxon>
        <taxon>Eubacteriales</taxon>
        <taxon>Syntrophomonadaceae</taxon>
        <taxon>Syntrophomonas</taxon>
    </lineage>
</organism>
<dbReference type="RefSeq" id="WP_046499615.1">
    <property type="nucleotide sequence ID" value="NZ_CGIH01000046.1"/>
</dbReference>
<protein>
    <submittedName>
        <fullName evidence="2">Uncharacterized</fullName>
    </submittedName>
</protein>